<feature type="domain" description="Lactate/malate dehydrogenase C-terminal" evidence="9">
    <location>
        <begin position="644"/>
        <end position="808"/>
    </location>
</feature>
<sequence length="812" mass="88245">MAGDKTTAPPNVAALPLPDASAFSLDGELFAAVFDRRVQVWRTRGGEIIEGWTDPIASPDDSYSCIACCSVQKKHKKDGNLIIVAVGTTNGQVLAIDSTGVIWKSAIHTGSKVVSVHFAKHGRILYTAGMDGVICEFNSRTGESKDSIKASKKPINSFTISHDEKFMGISSKITRLFSVNEKREILRIPSGADPIQMMSVSDDGRFLVSCGENHKEVQVWSCDHDSCITVSTASLAMQNQPKLLDCTKSSSYGDGGIVLAVSKKGVVHVWHLQTLSQDEVMPTKISVKNSHDKKGRIPIISAKLCDANEDNTVKVHVAFVSPNILQFKVVDLDDTCKDINLVAEYDTLALQDMVSPQERDLVQETKAPANNKEAAEPVLQESANPCHQGKTNKRMSSVLDCTNDTIKEVNPEYSLDEPTMEEKLASLNLLNKSEITKEQSPSLAPPSADSVHILLKQALRADDHTELLKCLYNRDEKVIVKSISLLTPTDVVKLLKFSVLLIQSRGATLVCLLPWLQALLCRHMSCILSQDSSLMLLNSLYQLIDARTSTFKSALQLSTSLDYLLSEFPDEESDDEATPPIIYEDKDTDDEDSEVDAMETDGESQDQELGDVTDASEHSDGIPIAAEIFKKAGTYDEKRLFGVTTLDVVRSKTFYAGKANVPVTDVNVPVVGGHAGITILTLFSQETLETNALSYEDIKALTKRTQDGGTEVVEAKAGKGSATLSMVYAGAVFANACLKGLNGVPDIIECSFVQSTVTELPFFASKVKLGKNGVEQVLGLGELSGFEKEGLENLKGELKASIEKGIKFANEN</sequence>
<dbReference type="InterPro" id="IPR007148">
    <property type="entry name" value="SSU_processome_Utp12"/>
</dbReference>
<evidence type="ECO:0000256" key="8">
    <source>
        <dbReference type="SAM" id="MobiDB-lite"/>
    </source>
</evidence>
<dbReference type="Proteomes" id="UP000729402">
    <property type="component" value="Unassembled WGS sequence"/>
</dbReference>
<evidence type="ECO:0000256" key="5">
    <source>
        <dbReference type="ARBA" id="ARBA00023002"/>
    </source>
</evidence>
<comment type="subunit">
    <text evidence="2">Homodimer.</text>
</comment>
<dbReference type="SMART" id="SM00320">
    <property type="entry name" value="WD40"/>
    <property type="match status" value="3"/>
</dbReference>
<dbReference type="PANTHER" id="PTHR45290">
    <property type="entry name" value="OS03G0300300 PROTEIN"/>
    <property type="match status" value="1"/>
</dbReference>
<keyword evidence="5" id="KW-0560">Oxidoreductase</keyword>
<evidence type="ECO:0000313" key="12">
    <source>
        <dbReference type="Proteomes" id="UP000729402"/>
    </source>
</evidence>
<dbReference type="InterPro" id="IPR022383">
    <property type="entry name" value="Lactate/malate_DH_C"/>
</dbReference>
<accession>A0A8J5T2H6</accession>
<dbReference type="GO" id="GO:0030060">
    <property type="term" value="F:L-malate dehydrogenase (NAD+) activity"/>
    <property type="evidence" value="ECO:0007669"/>
    <property type="project" value="UniProtKB-EC"/>
</dbReference>
<proteinExistence type="inferred from homology"/>
<evidence type="ECO:0000256" key="7">
    <source>
        <dbReference type="ARBA" id="ARBA00048313"/>
    </source>
</evidence>
<comment type="caution">
    <text evidence="11">The sequence shown here is derived from an EMBL/GenBank/DDBJ whole genome shotgun (WGS) entry which is preliminary data.</text>
</comment>
<feature type="domain" description="Small-subunit processome Utp12" evidence="10">
    <location>
        <begin position="465"/>
        <end position="566"/>
    </location>
</feature>
<dbReference type="OrthoDB" id="30195at2759"/>
<dbReference type="GO" id="GO:0006108">
    <property type="term" value="P:malate metabolic process"/>
    <property type="evidence" value="ECO:0007669"/>
    <property type="project" value="InterPro"/>
</dbReference>
<evidence type="ECO:0000256" key="2">
    <source>
        <dbReference type="ARBA" id="ARBA00011738"/>
    </source>
</evidence>
<dbReference type="PANTHER" id="PTHR45290:SF3">
    <property type="entry name" value="OS01G0649000 PROTEIN"/>
    <property type="match status" value="1"/>
</dbReference>
<feature type="compositionally biased region" description="Acidic residues" evidence="8">
    <location>
        <begin position="568"/>
        <end position="577"/>
    </location>
</feature>
<evidence type="ECO:0000256" key="3">
    <source>
        <dbReference type="ARBA" id="ARBA00012995"/>
    </source>
</evidence>
<evidence type="ECO:0000256" key="4">
    <source>
        <dbReference type="ARBA" id="ARBA00022532"/>
    </source>
</evidence>
<comment type="similarity">
    <text evidence="1">Belongs to the LDH/MDH superfamily. MDH type 1 family.</text>
</comment>
<dbReference type="EMBL" id="JAAALK010000282">
    <property type="protein sequence ID" value="KAG8077399.1"/>
    <property type="molecule type" value="Genomic_DNA"/>
</dbReference>
<evidence type="ECO:0000259" key="10">
    <source>
        <dbReference type="Pfam" id="PF04003"/>
    </source>
</evidence>
<evidence type="ECO:0000259" key="9">
    <source>
        <dbReference type="Pfam" id="PF02866"/>
    </source>
</evidence>
<dbReference type="FunFam" id="3.90.110.10:FF:000001">
    <property type="entry name" value="Malate dehydrogenase"/>
    <property type="match status" value="1"/>
</dbReference>
<name>A0A8J5T2H6_ZIZPA</name>
<evidence type="ECO:0000313" key="11">
    <source>
        <dbReference type="EMBL" id="KAG8077399.1"/>
    </source>
</evidence>
<keyword evidence="6" id="KW-0520">NAD</keyword>
<dbReference type="EC" id="1.1.1.37" evidence="3"/>
<reference evidence="11" key="1">
    <citation type="journal article" date="2021" name="bioRxiv">
        <title>Whole Genome Assembly and Annotation of Northern Wild Rice, Zizania palustris L., Supports a Whole Genome Duplication in the Zizania Genus.</title>
        <authorList>
            <person name="Haas M."/>
            <person name="Kono T."/>
            <person name="Macchietto M."/>
            <person name="Millas R."/>
            <person name="McGilp L."/>
            <person name="Shao M."/>
            <person name="Duquette J."/>
            <person name="Hirsch C.N."/>
            <person name="Kimball J."/>
        </authorList>
    </citation>
    <scope>NUCLEOTIDE SEQUENCE</scope>
    <source>
        <tissue evidence="11">Fresh leaf tissue</tissue>
    </source>
</reference>
<dbReference type="InterPro" id="IPR001680">
    <property type="entry name" value="WD40_rpt"/>
</dbReference>
<feature type="compositionally biased region" description="Acidic residues" evidence="8">
    <location>
        <begin position="586"/>
        <end position="611"/>
    </location>
</feature>
<evidence type="ECO:0000256" key="1">
    <source>
        <dbReference type="ARBA" id="ARBA00008824"/>
    </source>
</evidence>
<protein>
    <recommendedName>
        <fullName evidence="3">malate dehydrogenase</fullName>
        <ecNumber evidence="3">1.1.1.37</ecNumber>
    </recommendedName>
</protein>
<organism evidence="11 12">
    <name type="scientific">Zizania palustris</name>
    <name type="common">Northern wild rice</name>
    <dbReference type="NCBI Taxonomy" id="103762"/>
    <lineage>
        <taxon>Eukaryota</taxon>
        <taxon>Viridiplantae</taxon>
        <taxon>Streptophyta</taxon>
        <taxon>Embryophyta</taxon>
        <taxon>Tracheophyta</taxon>
        <taxon>Spermatophyta</taxon>
        <taxon>Magnoliopsida</taxon>
        <taxon>Liliopsida</taxon>
        <taxon>Poales</taxon>
        <taxon>Poaceae</taxon>
        <taxon>BOP clade</taxon>
        <taxon>Oryzoideae</taxon>
        <taxon>Oryzeae</taxon>
        <taxon>Zizaniinae</taxon>
        <taxon>Zizania</taxon>
    </lineage>
</organism>
<evidence type="ECO:0000256" key="6">
    <source>
        <dbReference type="ARBA" id="ARBA00023027"/>
    </source>
</evidence>
<keyword evidence="12" id="KW-1185">Reference proteome</keyword>
<dbReference type="PROSITE" id="PS00068">
    <property type="entry name" value="MDH"/>
    <property type="match status" value="1"/>
</dbReference>
<comment type="catalytic activity">
    <reaction evidence="7">
        <text>(S)-malate + NAD(+) = oxaloacetate + NADH + H(+)</text>
        <dbReference type="Rhea" id="RHEA:21432"/>
        <dbReference type="ChEBI" id="CHEBI:15378"/>
        <dbReference type="ChEBI" id="CHEBI:15589"/>
        <dbReference type="ChEBI" id="CHEBI:16452"/>
        <dbReference type="ChEBI" id="CHEBI:57540"/>
        <dbReference type="ChEBI" id="CHEBI:57945"/>
        <dbReference type="EC" id="1.1.1.37"/>
    </reaction>
</comment>
<dbReference type="Pfam" id="PF02866">
    <property type="entry name" value="Ldh_1_C"/>
    <property type="match status" value="1"/>
</dbReference>
<feature type="region of interest" description="Disordered" evidence="8">
    <location>
        <begin position="568"/>
        <end position="617"/>
    </location>
</feature>
<keyword evidence="4" id="KW-0816">Tricarboxylic acid cycle</keyword>
<dbReference type="Pfam" id="PF04003">
    <property type="entry name" value="Utp12"/>
    <property type="match status" value="1"/>
</dbReference>
<dbReference type="GO" id="GO:0006099">
    <property type="term" value="P:tricarboxylic acid cycle"/>
    <property type="evidence" value="ECO:0007669"/>
    <property type="project" value="UniProtKB-KW"/>
</dbReference>
<dbReference type="AlphaFoldDB" id="A0A8J5T2H6"/>
<dbReference type="InterPro" id="IPR001252">
    <property type="entry name" value="Malate_DH_AS"/>
</dbReference>
<reference evidence="11" key="2">
    <citation type="submission" date="2021-02" db="EMBL/GenBank/DDBJ databases">
        <authorList>
            <person name="Kimball J.A."/>
            <person name="Haas M.W."/>
            <person name="Macchietto M."/>
            <person name="Kono T."/>
            <person name="Duquette J."/>
            <person name="Shao M."/>
        </authorList>
    </citation>
    <scope>NUCLEOTIDE SEQUENCE</scope>
    <source>
        <tissue evidence="11">Fresh leaf tissue</tissue>
    </source>
</reference>
<gene>
    <name evidence="11" type="ORF">GUJ93_ZPchr0007g3507</name>
</gene>